<keyword evidence="2" id="KW-0479">Metal-binding</keyword>
<proteinExistence type="predicted"/>
<keyword evidence="7" id="KW-1185">Reference proteome</keyword>
<dbReference type="SMART" id="SM00849">
    <property type="entry name" value="Lactamase_B"/>
    <property type="match status" value="1"/>
</dbReference>
<dbReference type="Pfam" id="PF00753">
    <property type="entry name" value="Lactamase_B"/>
    <property type="match status" value="1"/>
</dbReference>
<keyword evidence="3 6" id="KW-0378">Hydrolase</keyword>
<evidence type="ECO:0000256" key="1">
    <source>
        <dbReference type="ARBA" id="ARBA00001947"/>
    </source>
</evidence>
<accession>A0A139SIP6</accession>
<dbReference type="InterPro" id="IPR001279">
    <property type="entry name" value="Metallo-B-lactamas"/>
</dbReference>
<dbReference type="OrthoDB" id="9802248at2"/>
<evidence type="ECO:0000256" key="2">
    <source>
        <dbReference type="ARBA" id="ARBA00022723"/>
    </source>
</evidence>
<evidence type="ECO:0000256" key="4">
    <source>
        <dbReference type="ARBA" id="ARBA00022833"/>
    </source>
</evidence>
<dbReference type="PANTHER" id="PTHR46233:SF3">
    <property type="entry name" value="HYDROXYACYLGLUTATHIONE HYDROLASE GLOC"/>
    <property type="match status" value="1"/>
</dbReference>
<protein>
    <submittedName>
        <fullName evidence="6">MBL fold metallo-hydrolase</fullName>
    </submittedName>
</protein>
<reference evidence="6 7" key="1">
    <citation type="submission" date="2016-02" db="EMBL/GenBank/DDBJ databases">
        <authorList>
            <person name="Wen L."/>
            <person name="He K."/>
            <person name="Yang H."/>
        </authorList>
    </citation>
    <scope>NUCLEOTIDE SEQUENCE [LARGE SCALE GENOMIC DNA]</scope>
    <source>
        <strain evidence="6 7">CV41</strain>
    </source>
</reference>
<dbReference type="Gene3D" id="3.60.15.10">
    <property type="entry name" value="Ribonuclease Z/Hydroxyacylglutathione hydrolase-like"/>
    <property type="match status" value="1"/>
</dbReference>
<dbReference type="EMBL" id="LSZP01000056">
    <property type="protein sequence ID" value="KXU34445.1"/>
    <property type="molecule type" value="Genomic_DNA"/>
</dbReference>
<evidence type="ECO:0000313" key="7">
    <source>
        <dbReference type="Proteomes" id="UP000071392"/>
    </source>
</evidence>
<dbReference type="PANTHER" id="PTHR46233">
    <property type="entry name" value="HYDROXYACYLGLUTATHIONE HYDROLASE GLOC"/>
    <property type="match status" value="1"/>
</dbReference>
<feature type="domain" description="Metallo-beta-lactamase" evidence="5">
    <location>
        <begin position="12"/>
        <end position="193"/>
    </location>
</feature>
<sequence>MNFYVRALGPVQTNAYLLTEPERGEAVLIDAPEAVWAEVAPLLAHDKCRLSELWLTHGHWDHMQGAAEVVRESGAQVLAHSADQPLYEEPERMRSFMFESSKLEPVGVDRWVGQGEAHEALGLRFEVRHVPGHCPGNILFYAKALRAAFVGDALFRGSVGRTDLPGGDFEALAQSIRQQIYTLPAETRIYSGHGPETNVAAERATNPYVHD</sequence>
<dbReference type="GO" id="GO:0016787">
    <property type="term" value="F:hydrolase activity"/>
    <property type="evidence" value="ECO:0007669"/>
    <property type="project" value="UniProtKB-KW"/>
</dbReference>
<dbReference type="SUPFAM" id="SSF56281">
    <property type="entry name" value="Metallo-hydrolase/oxidoreductase"/>
    <property type="match status" value="1"/>
</dbReference>
<organism evidence="6 7">
    <name type="scientific">Cephaloticoccus capnophilus</name>
    <dbReference type="NCBI Taxonomy" id="1548208"/>
    <lineage>
        <taxon>Bacteria</taxon>
        <taxon>Pseudomonadati</taxon>
        <taxon>Verrucomicrobiota</taxon>
        <taxon>Opitutia</taxon>
        <taxon>Opitutales</taxon>
        <taxon>Opitutaceae</taxon>
        <taxon>Cephaloticoccus</taxon>
    </lineage>
</organism>
<dbReference type="STRING" id="1548208.AXK12_00590"/>
<comment type="caution">
    <text evidence="6">The sequence shown here is derived from an EMBL/GenBank/DDBJ whole genome shotgun (WGS) entry which is preliminary data.</text>
</comment>
<dbReference type="AlphaFoldDB" id="A0A139SIP6"/>
<keyword evidence="4" id="KW-0862">Zinc</keyword>
<dbReference type="GO" id="GO:0046872">
    <property type="term" value="F:metal ion binding"/>
    <property type="evidence" value="ECO:0007669"/>
    <property type="project" value="UniProtKB-KW"/>
</dbReference>
<dbReference type="CDD" id="cd06262">
    <property type="entry name" value="metallo-hydrolase-like_MBL-fold"/>
    <property type="match status" value="1"/>
</dbReference>
<gene>
    <name evidence="6" type="ORF">AXK12_00590</name>
</gene>
<comment type="cofactor">
    <cofactor evidence="1">
        <name>Zn(2+)</name>
        <dbReference type="ChEBI" id="CHEBI:29105"/>
    </cofactor>
</comment>
<name>A0A139SIP6_9BACT</name>
<dbReference type="Proteomes" id="UP000071392">
    <property type="component" value="Unassembled WGS sequence"/>
</dbReference>
<dbReference type="RefSeq" id="WP_068712957.1">
    <property type="nucleotide sequence ID" value="NZ_LSZP01000056.1"/>
</dbReference>
<dbReference type="InterPro" id="IPR051453">
    <property type="entry name" value="MBL_Glyoxalase_II"/>
</dbReference>
<evidence type="ECO:0000256" key="3">
    <source>
        <dbReference type="ARBA" id="ARBA00022801"/>
    </source>
</evidence>
<dbReference type="InterPro" id="IPR036866">
    <property type="entry name" value="RibonucZ/Hydroxyglut_hydro"/>
</dbReference>
<evidence type="ECO:0000259" key="5">
    <source>
        <dbReference type="SMART" id="SM00849"/>
    </source>
</evidence>
<evidence type="ECO:0000313" key="6">
    <source>
        <dbReference type="EMBL" id="KXU34445.1"/>
    </source>
</evidence>